<protein>
    <submittedName>
        <fullName evidence="2">Uncharacterized protein</fullName>
    </submittedName>
</protein>
<dbReference type="EMBL" id="BGPR01004642">
    <property type="protein sequence ID" value="GBN01726.1"/>
    <property type="molecule type" value="Genomic_DNA"/>
</dbReference>
<keyword evidence="3" id="KW-1185">Reference proteome</keyword>
<dbReference type="Proteomes" id="UP000499080">
    <property type="component" value="Unassembled WGS sequence"/>
</dbReference>
<sequence>MTHSLARLKEASLTPSPVVLGFLHPLLDFSERGRPPPACFRTFSGDLPSPQVERGPWARHPSSAPVSCHEMGGGHVLVQG</sequence>
<feature type="region of interest" description="Disordered" evidence="1">
    <location>
        <begin position="50"/>
        <end position="72"/>
    </location>
</feature>
<comment type="caution">
    <text evidence="2">The sequence shown here is derived from an EMBL/GenBank/DDBJ whole genome shotgun (WGS) entry which is preliminary data.</text>
</comment>
<reference evidence="2 3" key="1">
    <citation type="journal article" date="2019" name="Sci. Rep.">
        <title>Orb-weaving spider Araneus ventricosus genome elucidates the spidroin gene catalogue.</title>
        <authorList>
            <person name="Kono N."/>
            <person name="Nakamura H."/>
            <person name="Ohtoshi R."/>
            <person name="Moran D.A.P."/>
            <person name="Shinohara A."/>
            <person name="Yoshida Y."/>
            <person name="Fujiwara M."/>
            <person name="Mori M."/>
            <person name="Tomita M."/>
            <person name="Arakawa K."/>
        </authorList>
    </citation>
    <scope>NUCLEOTIDE SEQUENCE [LARGE SCALE GENOMIC DNA]</scope>
</reference>
<organism evidence="2 3">
    <name type="scientific">Araneus ventricosus</name>
    <name type="common">Orbweaver spider</name>
    <name type="synonym">Epeira ventricosa</name>
    <dbReference type="NCBI Taxonomy" id="182803"/>
    <lineage>
        <taxon>Eukaryota</taxon>
        <taxon>Metazoa</taxon>
        <taxon>Ecdysozoa</taxon>
        <taxon>Arthropoda</taxon>
        <taxon>Chelicerata</taxon>
        <taxon>Arachnida</taxon>
        <taxon>Araneae</taxon>
        <taxon>Araneomorphae</taxon>
        <taxon>Entelegynae</taxon>
        <taxon>Araneoidea</taxon>
        <taxon>Araneidae</taxon>
        <taxon>Araneus</taxon>
    </lineage>
</organism>
<name>A0A4Y2KJ00_ARAVE</name>
<proteinExistence type="predicted"/>
<evidence type="ECO:0000313" key="2">
    <source>
        <dbReference type="EMBL" id="GBN01726.1"/>
    </source>
</evidence>
<accession>A0A4Y2KJ00</accession>
<evidence type="ECO:0000256" key="1">
    <source>
        <dbReference type="SAM" id="MobiDB-lite"/>
    </source>
</evidence>
<evidence type="ECO:0000313" key="3">
    <source>
        <dbReference type="Proteomes" id="UP000499080"/>
    </source>
</evidence>
<gene>
    <name evidence="2" type="ORF">AVEN_36021_1</name>
</gene>
<dbReference type="AlphaFoldDB" id="A0A4Y2KJ00"/>